<dbReference type="EC" id="3.1.1.29" evidence="1"/>
<dbReference type="AlphaFoldDB" id="A0A839DM92"/>
<protein>
    <recommendedName>
        <fullName evidence="1">peptidyl-tRNA hydrolase</fullName>
        <ecNumber evidence="1">3.1.1.29</ecNumber>
    </recommendedName>
</protein>
<evidence type="ECO:0000256" key="2">
    <source>
        <dbReference type="ARBA" id="ARBA00022801"/>
    </source>
</evidence>
<evidence type="ECO:0000256" key="3">
    <source>
        <dbReference type="ARBA" id="ARBA00048707"/>
    </source>
</evidence>
<dbReference type="SUPFAM" id="SSF102462">
    <property type="entry name" value="Peptidyl-tRNA hydrolase II"/>
    <property type="match status" value="1"/>
</dbReference>
<comment type="catalytic activity">
    <reaction evidence="3">
        <text>an N-acyl-L-alpha-aminoacyl-tRNA + H2O = an N-acyl-L-amino acid + a tRNA + H(+)</text>
        <dbReference type="Rhea" id="RHEA:54448"/>
        <dbReference type="Rhea" id="RHEA-COMP:10123"/>
        <dbReference type="Rhea" id="RHEA-COMP:13883"/>
        <dbReference type="ChEBI" id="CHEBI:15377"/>
        <dbReference type="ChEBI" id="CHEBI:15378"/>
        <dbReference type="ChEBI" id="CHEBI:59874"/>
        <dbReference type="ChEBI" id="CHEBI:78442"/>
        <dbReference type="ChEBI" id="CHEBI:138191"/>
        <dbReference type="EC" id="3.1.1.29"/>
    </reaction>
</comment>
<dbReference type="InterPro" id="IPR002833">
    <property type="entry name" value="PTH2"/>
</dbReference>
<dbReference type="InterPro" id="IPR023476">
    <property type="entry name" value="Pep_tRNA_hydro_II_dom_sf"/>
</dbReference>
<evidence type="ECO:0000313" key="5">
    <source>
        <dbReference type="Proteomes" id="UP000569329"/>
    </source>
</evidence>
<gene>
    <name evidence="4" type="ORF">FHX42_000411</name>
</gene>
<proteinExistence type="predicted"/>
<evidence type="ECO:0000256" key="1">
    <source>
        <dbReference type="ARBA" id="ARBA00013260"/>
    </source>
</evidence>
<dbReference type="EMBL" id="JACGWZ010000001">
    <property type="protein sequence ID" value="MBA8823082.1"/>
    <property type="molecule type" value="Genomic_DNA"/>
</dbReference>
<reference evidence="4 5" key="1">
    <citation type="submission" date="2020-07" db="EMBL/GenBank/DDBJ databases">
        <title>Sequencing the genomes of 1000 actinobacteria strains.</title>
        <authorList>
            <person name="Klenk H.-P."/>
        </authorList>
    </citation>
    <scope>NUCLEOTIDE SEQUENCE [LARGE SCALE GENOMIC DNA]</scope>
    <source>
        <strain evidence="4 5">DSM 45975</strain>
    </source>
</reference>
<accession>A0A839DM92</accession>
<evidence type="ECO:0000313" key="4">
    <source>
        <dbReference type="EMBL" id="MBA8823082.1"/>
    </source>
</evidence>
<keyword evidence="5" id="KW-1185">Reference proteome</keyword>
<dbReference type="Gene3D" id="3.40.1490.10">
    <property type="entry name" value="Bit1"/>
    <property type="match status" value="1"/>
</dbReference>
<name>A0A839DM92_9PSEU</name>
<dbReference type="GO" id="GO:0004045">
    <property type="term" value="F:peptidyl-tRNA hydrolase activity"/>
    <property type="evidence" value="ECO:0007669"/>
    <property type="project" value="UniProtKB-EC"/>
</dbReference>
<dbReference type="Pfam" id="PF01981">
    <property type="entry name" value="PTH2"/>
    <property type="match status" value="1"/>
</dbReference>
<keyword evidence="2 4" id="KW-0378">Hydrolase</keyword>
<organism evidence="4 5">
    <name type="scientific">Halosaccharopolyspora lacisalsi</name>
    <dbReference type="NCBI Taxonomy" id="1000566"/>
    <lineage>
        <taxon>Bacteria</taxon>
        <taxon>Bacillati</taxon>
        <taxon>Actinomycetota</taxon>
        <taxon>Actinomycetes</taxon>
        <taxon>Pseudonocardiales</taxon>
        <taxon>Pseudonocardiaceae</taxon>
        <taxon>Halosaccharopolyspora</taxon>
    </lineage>
</organism>
<dbReference type="RefSeq" id="WP_182542462.1">
    <property type="nucleotide sequence ID" value="NZ_JACGWZ010000001.1"/>
</dbReference>
<comment type="caution">
    <text evidence="4">The sequence shown here is derived from an EMBL/GenBank/DDBJ whole genome shotgun (WGS) entry which is preliminary data.</text>
</comment>
<dbReference type="Proteomes" id="UP000569329">
    <property type="component" value="Unassembled WGS sequence"/>
</dbReference>
<sequence length="261" mass="28316">MTDAASVLEPLAARYASWLRLSEESTADTSDEDPDTVVLMPMVLRIERAEPPRRTALLEAAATAALAVCLDERCAPGGEWHEAVHAWTSGRIRKVTRRARGSHWNAVQSLPGITVNSGDAEVRALLPMRVADMPRQLTRLQISGSELEHDEPDAVPEGVPTLWLNPGVEMSAGKAAAQVGHASMILAALLHADGLGAELERWSESGLRCAVRAPGSDSWQRWCPRGDPETAWSEHRIATVRDAGFTEVDPGTVTVLAQWPR</sequence>